<keyword evidence="2" id="KW-1185">Reference proteome</keyword>
<dbReference type="RefSeq" id="WP_021224975.1">
    <property type="nucleotide sequence ID" value="NZ_ATDP01000073.1"/>
</dbReference>
<dbReference type="EMBL" id="ATDP01000073">
    <property type="protein sequence ID" value="EQB16928.1"/>
    <property type="molecule type" value="Genomic_DNA"/>
</dbReference>
<dbReference type="PATRIC" id="fig|1331060.3.peg.1060"/>
<evidence type="ECO:0000313" key="2">
    <source>
        <dbReference type="Proteomes" id="UP000015531"/>
    </source>
</evidence>
<evidence type="ECO:0000313" key="1">
    <source>
        <dbReference type="EMBL" id="EQB16928.1"/>
    </source>
</evidence>
<protein>
    <submittedName>
        <fullName evidence="1">Uncharacterized protein</fullName>
    </submittedName>
</protein>
<comment type="caution">
    <text evidence="1">The sequence shown here is derived from an EMBL/GenBank/DDBJ whole genome shotgun (WGS) entry which is preliminary data.</text>
</comment>
<dbReference type="AlphaFoldDB" id="T0HXW8"/>
<dbReference type="Proteomes" id="UP000015531">
    <property type="component" value="Unassembled WGS sequence"/>
</dbReference>
<organism evidence="1 2">
    <name type="scientific">Sphingobium lactosutens DS20</name>
    <dbReference type="NCBI Taxonomy" id="1331060"/>
    <lineage>
        <taxon>Bacteria</taxon>
        <taxon>Pseudomonadati</taxon>
        <taxon>Pseudomonadota</taxon>
        <taxon>Alphaproteobacteria</taxon>
        <taxon>Sphingomonadales</taxon>
        <taxon>Sphingomonadaceae</taxon>
        <taxon>Sphingobium</taxon>
    </lineage>
</organism>
<reference evidence="1 2" key="1">
    <citation type="journal article" date="2013" name="Genome Announc.">
        <title>Draft Genome Sequence of Sphingobium lactosutens Strain DS20T, Isolated from a Hexachlorocyclohexane Dumpsite.</title>
        <authorList>
            <person name="Kumar R."/>
            <person name="Dwivedi V."/>
            <person name="Negi V."/>
            <person name="Khurana J.P."/>
            <person name="Lal R."/>
        </authorList>
    </citation>
    <scope>NUCLEOTIDE SEQUENCE [LARGE SCALE GENOMIC DNA]</scope>
    <source>
        <strain evidence="1 2">DS20</strain>
    </source>
</reference>
<gene>
    <name evidence="1" type="ORF">RLDS_05700</name>
</gene>
<name>T0HXW8_9SPHN</name>
<sequence>MDDDLQLPLHALRPIEIQTLKEPGLIFPVEPSRPLMAFTLYNQVPTAIFLTGGNAFKFFPVKNDTRGVGLFLAAPEIVVSLHSAARSEILGEQQGTLLLQDGQAHIIGSRIGDDWADPVAVPLWQTFETPDAVKAIGFYRWSIRFTDGLQQRTIWQFEGHDGKK</sequence>
<accession>T0HXW8</accession>
<proteinExistence type="predicted"/>